<dbReference type="InterPro" id="IPR050189">
    <property type="entry name" value="MFS_Efflux_Transporters"/>
</dbReference>
<feature type="transmembrane region" description="Helical" evidence="6">
    <location>
        <begin position="12"/>
        <end position="34"/>
    </location>
</feature>
<protein>
    <recommendedName>
        <fullName evidence="9">Major facilitator superfamily (MFS) profile domain-containing protein</fullName>
    </recommendedName>
</protein>
<dbReference type="InterPro" id="IPR036259">
    <property type="entry name" value="MFS_trans_sf"/>
</dbReference>
<evidence type="ECO:0000256" key="1">
    <source>
        <dbReference type="ARBA" id="ARBA00004651"/>
    </source>
</evidence>
<keyword evidence="5 6" id="KW-0472">Membrane</keyword>
<dbReference type="GO" id="GO:0005886">
    <property type="term" value="C:plasma membrane"/>
    <property type="evidence" value="ECO:0007669"/>
    <property type="project" value="UniProtKB-SubCell"/>
</dbReference>
<dbReference type="PANTHER" id="PTHR43124">
    <property type="entry name" value="PURINE EFFLUX PUMP PBUE"/>
    <property type="match status" value="1"/>
</dbReference>
<reference evidence="7 8" key="1">
    <citation type="submission" date="2015-11" db="EMBL/GenBank/DDBJ databases">
        <title>Expanding the genomic diversity of Burkholderia species for the development of highly accurate diagnostics.</title>
        <authorList>
            <person name="Sahl J."/>
            <person name="Keim P."/>
            <person name="Wagner D."/>
        </authorList>
    </citation>
    <scope>NUCLEOTIDE SEQUENCE [LARGE SCALE GENOMIC DNA]</scope>
    <source>
        <strain evidence="7 8">MSMB2087WGS</strain>
    </source>
</reference>
<dbReference type="EMBL" id="LPHD01000025">
    <property type="protein sequence ID" value="KWA85234.1"/>
    <property type="molecule type" value="Genomic_DNA"/>
</dbReference>
<evidence type="ECO:0000256" key="4">
    <source>
        <dbReference type="ARBA" id="ARBA00022989"/>
    </source>
</evidence>
<evidence type="ECO:0000256" key="5">
    <source>
        <dbReference type="ARBA" id="ARBA00023136"/>
    </source>
</evidence>
<comment type="caution">
    <text evidence="7">The sequence shown here is derived from an EMBL/GenBank/DDBJ whole genome shotgun (WGS) entry which is preliminary data.</text>
</comment>
<dbReference type="RefSeq" id="WP_059992113.1">
    <property type="nucleotide sequence ID" value="NZ_LPBE01000086.1"/>
</dbReference>
<accession>A0A104ZUJ1</accession>
<proteinExistence type="predicted"/>
<dbReference type="PANTHER" id="PTHR43124:SF10">
    <property type="entry name" value="PURINE EFFLUX PUMP PBUE"/>
    <property type="match status" value="1"/>
</dbReference>
<evidence type="ECO:0000313" key="7">
    <source>
        <dbReference type="EMBL" id="KWA85234.1"/>
    </source>
</evidence>
<keyword evidence="2" id="KW-1003">Cell membrane</keyword>
<keyword evidence="3 6" id="KW-0812">Transmembrane</keyword>
<evidence type="ECO:0000256" key="2">
    <source>
        <dbReference type="ARBA" id="ARBA00022475"/>
    </source>
</evidence>
<dbReference type="AlphaFoldDB" id="A0A104ZUJ1"/>
<dbReference type="GO" id="GO:0022857">
    <property type="term" value="F:transmembrane transporter activity"/>
    <property type="evidence" value="ECO:0007669"/>
    <property type="project" value="TreeGrafter"/>
</dbReference>
<evidence type="ECO:0000256" key="3">
    <source>
        <dbReference type="ARBA" id="ARBA00022692"/>
    </source>
</evidence>
<dbReference type="SUPFAM" id="SSF103473">
    <property type="entry name" value="MFS general substrate transporter"/>
    <property type="match status" value="1"/>
</dbReference>
<feature type="transmembrane region" description="Helical" evidence="6">
    <location>
        <begin position="78"/>
        <end position="94"/>
    </location>
</feature>
<evidence type="ECO:0000256" key="6">
    <source>
        <dbReference type="SAM" id="Phobius"/>
    </source>
</evidence>
<feature type="transmembrane region" description="Helical" evidence="6">
    <location>
        <begin position="54"/>
        <end position="71"/>
    </location>
</feature>
<sequence>MPEVAAPPRPLPIALLAISAFVIVTTEFLIVGLLPALARELRISISTAGQRVTLFAFTVMLFGPFLTAALSHVERKRLFIAIMFVFAAANTHAIGWRGAFAGLAMLSLLMTTLLAALMPARARKACASRRS</sequence>
<dbReference type="Proteomes" id="UP000060630">
    <property type="component" value="Unassembled WGS sequence"/>
</dbReference>
<keyword evidence="4 6" id="KW-1133">Transmembrane helix</keyword>
<feature type="transmembrane region" description="Helical" evidence="6">
    <location>
        <begin position="100"/>
        <end position="120"/>
    </location>
</feature>
<gene>
    <name evidence="7" type="ORF">WL29_16785</name>
</gene>
<name>A0A104ZUJ1_9BURK</name>
<evidence type="ECO:0008006" key="9">
    <source>
        <dbReference type="Google" id="ProtNLM"/>
    </source>
</evidence>
<organism evidence="7 8">
    <name type="scientific">Burkholderia ubonensis</name>
    <dbReference type="NCBI Taxonomy" id="101571"/>
    <lineage>
        <taxon>Bacteria</taxon>
        <taxon>Pseudomonadati</taxon>
        <taxon>Pseudomonadota</taxon>
        <taxon>Betaproteobacteria</taxon>
        <taxon>Burkholderiales</taxon>
        <taxon>Burkholderiaceae</taxon>
        <taxon>Burkholderia</taxon>
        <taxon>Burkholderia cepacia complex</taxon>
    </lineage>
</organism>
<evidence type="ECO:0000313" key="8">
    <source>
        <dbReference type="Proteomes" id="UP000060630"/>
    </source>
</evidence>
<comment type="subcellular location">
    <subcellularLocation>
        <location evidence="1">Cell membrane</location>
        <topology evidence="1">Multi-pass membrane protein</topology>
    </subcellularLocation>
</comment>